<dbReference type="Pfam" id="PF00563">
    <property type="entry name" value="EAL"/>
    <property type="match status" value="1"/>
</dbReference>
<dbReference type="InterPro" id="IPR014408">
    <property type="entry name" value="dGMP_Pdiesterase_EAL/HD-GYP"/>
</dbReference>
<dbReference type="PROSITE" id="PS51833">
    <property type="entry name" value="HDOD"/>
    <property type="match status" value="1"/>
</dbReference>
<proteinExistence type="predicted"/>
<dbReference type="InterPro" id="IPR035919">
    <property type="entry name" value="EAL_sf"/>
</dbReference>
<dbReference type="PANTHER" id="PTHR33525">
    <property type="match status" value="1"/>
</dbReference>
<dbReference type="RefSeq" id="WP_303477815.1">
    <property type="nucleotide sequence ID" value="NZ_CAXHZV010000005.1"/>
</dbReference>
<organism evidence="2 3">
    <name type="scientific">Neptunomonas phycophila</name>
    <dbReference type="NCBI Taxonomy" id="1572645"/>
    <lineage>
        <taxon>Bacteria</taxon>
        <taxon>Pseudomonadati</taxon>
        <taxon>Pseudomonadota</taxon>
        <taxon>Gammaproteobacteria</taxon>
        <taxon>Oceanospirillales</taxon>
        <taxon>Oceanospirillaceae</taxon>
        <taxon>Neptunomonas</taxon>
    </lineage>
</organism>
<dbReference type="InterPro" id="IPR052340">
    <property type="entry name" value="RNase_Y/CdgJ"/>
</dbReference>
<dbReference type="SUPFAM" id="SSF109604">
    <property type="entry name" value="HD-domain/PDEase-like"/>
    <property type="match status" value="1"/>
</dbReference>
<dbReference type="Gene3D" id="3.20.20.450">
    <property type="entry name" value="EAL domain"/>
    <property type="match status" value="1"/>
</dbReference>
<protein>
    <submittedName>
        <fullName evidence="2">HDOD domain-containing protein</fullName>
    </submittedName>
</protein>
<dbReference type="InterPro" id="IPR013976">
    <property type="entry name" value="HDOD"/>
</dbReference>
<evidence type="ECO:0000313" key="2">
    <source>
        <dbReference type="EMBL" id="MDO6453754.1"/>
    </source>
</evidence>
<reference evidence="2" key="1">
    <citation type="submission" date="2023-07" db="EMBL/GenBank/DDBJ databases">
        <title>Genome content predicts the carbon catabolic preferences of heterotrophic bacteria.</title>
        <authorList>
            <person name="Gralka M."/>
        </authorList>
    </citation>
    <scope>NUCLEOTIDE SEQUENCE</scope>
    <source>
        <strain evidence="2">I2M16</strain>
    </source>
</reference>
<dbReference type="Gene3D" id="1.10.3210.10">
    <property type="entry name" value="Hypothetical protein af1432"/>
    <property type="match status" value="1"/>
</dbReference>
<feature type="domain" description="HDOD" evidence="1">
    <location>
        <begin position="212"/>
        <end position="402"/>
    </location>
</feature>
<dbReference type="Pfam" id="PF08668">
    <property type="entry name" value="HDOD"/>
    <property type="match status" value="1"/>
</dbReference>
<name>A0AAW7XKF9_9GAMM</name>
<sequence length="412" mass="46173">MLTTPASLDADDTLDVLMARQPIYSKNQDIIAFELLFRSANGTDIASIGDDAATLDVITNSYASLSVGKQNQHLPCYIKVTDKILLNDQLPELPPNLFVLEILGRSTITPEFIQKVSDYAKRGYRIVLADYDPSDLRFDPLLNTVHVVKLDIQLLGLANIPSIVQRLRPYQLDLLADKVETKEEFRQCLEIGFSQYQGYFLSRPEPVKGRKIRGNKVILLQMLAELNREGATGDSLEQIAINDAALTYKILKVVNSAAFKTPKEISSLSHAIMLLGMEQMRRWVLLFLTTAQDGTPNALTRNLLVRGRMCELLASMQGYDDSLNFFVVGLLSQIDALFDQAMPDLLEGIPIQKEIKQAILKHEGVLGSVLEEVVHYERGEFNQLSGALPQPYYEVAYRHSLKWSDNVMGTLV</sequence>
<dbReference type="PIRSF" id="PIRSF003180">
    <property type="entry name" value="DiGMPpdiest_YuxH"/>
    <property type="match status" value="1"/>
</dbReference>
<dbReference type="InterPro" id="IPR001633">
    <property type="entry name" value="EAL_dom"/>
</dbReference>
<dbReference type="EMBL" id="JAUOPG010000005">
    <property type="protein sequence ID" value="MDO6453754.1"/>
    <property type="molecule type" value="Genomic_DNA"/>
</dbReference>
<dbReference type="SUPFAM" id="SSF141868">
    <property type="entry name" value="EAL domain-like"/>
    <property type="match status" value="1"/>
</dbReference>
<gene>
    <name evidence="2" type="ORF">Q4490_09255</name>
</gene>
<dbReference type="PANTHER" id="PTHR33525:SF4">
    <property type="entry name" value="CYCLIC DI-GMP PHOSPHODIESTERASE CDGJ"/>
    <property type="match status" value="1"/>
</dbReference>
<accession>A0AAW7XKF9</accession>
<evidence type="ECO:0000259" key="1">
    <source>
        <dbReference type="PROSITE" id="PS51833"/>
    </source>
</evidence>
<evidence type="ECO:0000313" key="3">
    <source>
        <dbReference type="Proteomes" id="UP001169862"/>
    </source>
</evidence>
<comment type="caution">
    <text evidence="2">The sequence shown here is derived from an EMBL/GenBank/DDBJ whole genome shotgun (WGS) entry which is preliminary data.</text>
</comment>
<dbReference type="AlphaFoldDB" id="A0AAW7XKF9"/>
<dbReference type="Proteomes" id="UP001169862">
    <property type="component" value="Unassembled WGS sequence"/>
</dbReference>
<dbReference type="SMART" id="SM00052">
    <property type="entry name" value="EAL"/>
    <property type="match status" value="1"/>
</dbReference>